<feature type="region of interest" description="Disordered" evidence="1">
    <location>
        <begin position="67"/>
        <end position="89"/>
    </location>
</feature>
<accession>A0ABD1DD02</accession>
<dbReference type="Proteomes" id="UP001562425">
    <property type="component" value="Unassembled WGS sequence"/>
</dbReference>
<feature type="non-terminal residue" evidence="2">
    <location>
        <position position="160"/>
    </location>
</feature>
<sequence>MPPPRTAPECAWTCTTTTHGPSNVPDRLLRVRKRVRETPCHEVPDGNVTSAKTTVFHAGTLEVLQHEEETAGNERSQVEDGDGAWTSSDHPRVGGCTRCRCPRATPRVADQRAHTLTPHKDERNLDFCVIFEGSSESGRDRLVHLLEHQEGVHTLTKIHT</sequence>
<evidence type="ECO:0000313" key="3">
    <source>
        <dbReference type="Proteomes" id="UP001562425"/>
    </source>
</evidence>
<gene>
    <name evidence="2" type="ORF">pipiens_009734</name>
</gene>
<name>A0ABD1DD02_CULPP</name>
<evidence type="ECO:0000313" key="2">
    <source>
        <dbReference type="EMBL" id="KAL1397471.1"/>
    </source>
</evidence>
<evidence type="ECO:0000256" key="1">
    <source>
        <dbReference type="SAM" id="MobiDB-lite"/>
    </source>
</evidence>
<comment type="caution">
    <text evidence="2">The sequence shown here is derived from an EMBL/GenBank/DDBJ whole genome shotgun (WGS) entry which is preliminary data.</text>
</comment>
<dbReference type="AlphaFoldDB" id="A0ABD1DD02"/>
<proteinExistence type="predicted"/>
<organism evidence="2 3">
    <name type="scientific">Culex pipiens pipiens</name>
    <name type="common">Northern house mosquito</name>
    <dbReference type="NCBI Taxonomy" id="38569"/>
    <lineage>
        <taxon>Eukaryota</taxon>
        <taxon>Metazoa</taxon>
        <taxon>Ecdysozoa</taxon>
        <taxon>Arthropoda</taxon>
        <taxon>Hexapoda</taxon>
        <taxon>Insecta</taxon>
        <taxon>Pterygota</taxon>
        <taxon>Neoptera</taxon>
        <taxon>Endopterygota</taxon>
        <taxon>Diptera</taxon>
        <taxon>Nematocera</taxon>
        <taxon>Culicoidea</taxon>
        <taxon>Culicidae</taxon>
        <taxon>Culicinae</taxon>
        <taxon>Culicini</taxon>
        <taxon>Culex</taxon>
        <taxon>Culex</taxon>
    </lineage>
</organism>
<reference evidence="2 3" key="1">
    <citation type="submission" date="2024-05" db="EMBL/GenBank/DDBJ databases">
        <title>Culex pipiens pipiens assembly and annotation.</title>
        <authorList>
            <person name="Alout H."/>
            <person name="Durand T."/>
        </authorList>
    </citation>
    <scope>NUCLEOTIDE SEQUENCE [LARGE SCALE GENOMIC DNA]</scope>
    <source>
        <strain evidence="2">HA-2024</strain>
        <tissue evidence="2">Whole body</tissue>
    </source>
</reference>
<dbReference type="EMBL" id="JBEHCU010006282">
    <property type="protein sequence ID" value="KAL1397471.1"/>
    <property type="molecule type" value="Genomic_DNA"/>
</dbReference>
<keyword evidence="3" id="KW-1185">Reference proteome</keyword>
<protein>
    <submittedName>
        <fullName evidence="2">Uncharacterized protein</fullName>
    </submittedName>
</protein>